<dbReference type="Proteomes" id="UP000515472">
    <property type="component" value="Chromosome"/>
</dbReference>
<evidence type="ECO:0000313" key="1">
    <source>
        <dbReference type="EMBL" id="BCG45568.1"/>
    </source>
</evidence>
<sequence>MFKDIRLHGYANEQIEFYAITAGTEAYNRYFFNTDPTDPDEIRFFSPGNEFVIGRKGITHRGNGGSFCEYMFGVDQPIADLAKEEVSNRLIIYGTHYDHRTGTLKFSDRTEGYHSYDKIFFDGNAIFNYFFALTGSAFNGAMHEQQERIVKVLGKALKRSDAVGEEQDNLIIDEILNIVDDPGAHLFLFKLINVKHREYSDRFKTLYFNNKKITDSDFQTLAALAERYGIDRYQQERIRIDVMYKHPDNRRIVDEYRKILIACNRKGEINKLENARLTRLKTLSVRNKIPGALFYTLDEMLKKDKKLVDLEESNYISETRQILEGMFLSERHIESTIEPEDMLKLLFAKKQAAENRDHAFEEMLLDASKACDEKIRDGADISILEGYSYIITYFDRYDATSSAINQLAFMENVRISEEMIRSLLGNKSAFDMLAPDLFTKLFISGIFEDKYLGIYGRKKVTTLAAGLKLIEENRLTTTALLEQLVRIDNDERLYLTLLEHVKDRIRNFYSKYATKGDQDALKKELAEELNHKKILSGDIPAHLFQEAILTIKKEAVYIHNLLPQIINENNCLLREDFLENSGLDRFYVEELEREFFELNGLNLEDLYQIRKGFN</sequence>
<name>A0A6S6LW81_9BACT</name>
<reference evidence="1 2" key="1">
    <citation type="submission" date="2020-06" db="EMBL/GenBank/DDBJ databases">
        <title>Interaction of electrochemicaly active bacteria, Geobacter bremensis R4 on different carbon anode.</title>
        <authorList>
            <person name="Meng L."/>
            <person name="Yoshida N."/>
        </authorList>
    </citation>
    <scope>NUCLEOTIDE SEQUENCE [LARGE SCALE GENOMIC DNA]</scope>
    <source>
        <strain evidence="1 2">R4</strain>
    </source>
</reference>
<gene>
    <name evidence="1" type="ORF">GEOBRER4_n0324</name>
</gene>
<organism evidence="1 2">
    <name type="scientific">Citrifermentans bremense</name>
    <dbReference type="NCBI Taxonomy" id="60035"/>
    <lineage>
        <taxon>Bacteria</taxon>
        <taxon>Pseudomonadati</taxon>
        <taxon>Thermodesulfobacteriota</taxon>
        <taxon>Desulfuromonadia</taxon>
        <taxon>Geobacterales</taxon>
        <taxon>Geobacteraceae</taxon>
        <taxon>Citrifermentans</taxon>
    </lineage>
</organism>
<dbReference type="NCBIfam" id="TIGR04442">
    <property type="entry name" value="TIGR04442 family protein"/>
    <property type="match status" value="1"/>
</dbReference>
<dbReference type="KEGG" id="gbn:GEOBRER4_03180"/>
<dbReference type="RefSeq" id="WP_185243954.1">
    <property type="nucleotide sequence ID" value="NZ_AP023213.1"/>
</dbReference>
<keyword evidence="2" id="KW-1185">Reference proteome</keyword>
<evidence type="ECO:0000313" key="2">
    <source>
        <dbReference type="Proteomes" id="UP000515472"/>
    </source>
</evidence>
<accession>A0A6S6LW81</accession>
<proteinExistence type="predicted"/>
<dbReference type="AlphaFoldDB" id="A0A6S6LW81"/>
<dbReference type="EMBL" id="AP023213">
    <property type="protein sequence ID" value="BCG45568.1"/>
    <property type="molecule type" value="Genomic_DNA"/>
</dbReference>
<dbReference type="InterPro" id="IPR031040">
    <property type="entry name" value="CHP04442"/>
</dbReference>
<protein>
    <submittedName>
        <fullName evidence="1">Uncharacterized protein</fullName>
    </submittedName>
</protein>